<reference evidence="5 6" key="1">
    <citation type="journal article" date="2020" name="IScience">
        <title>Genome Sequencing of the Endangered Kingdonia uniflora (Circaeasteraceae, Ranunculales) Reveals Potential Mechanisms of Evolutionary Specialization.</title>
        <authorList>
            <person name="Sun Y."/>
            <person name="Deng T."/>
            <person name="Zhang A."/>
            <person name="Moore M.J."/>
            <person name="Landis J.B."/>
            <person name="Lin N."/>
            <person name="Zhang H."/>
            <person name="Zhang X."/>
            <person name="Huang J."/>
            <person name="Zhang X."/>
            <person name="Sun H."/>
            <person name="Wang H."/>
        </authorList>
    </citation>
    <scope>NUCLEOTIDE SEQUENCE [LARGE SCALE GENOMIC DNA]</scope>
    <source>
        <strain evidence="5">TB1705</strain>
        <tissue evidence="5">Leaf</tissue>
    </source>
</reference>
<feature type="region of interest" description="Disordered" evidence="1">
    <location>
        <begin position="90"/>
        <end position="127"/>
    </location>
</feature>
<feature type="domain" description="RRM" evidence="2">
    <location>
        <begin position="724"/>
        <end position="771"/>
    </location>
</feature>
<organism evidence="5 6">
    <name type="scientific">Kingdonia uniflora</name>
    <dbReference type="NCBI Taxonomy" id="39325"/>
    <lineage>
        <taxon>Eukaryota</taxon>
        <taxon>Viridiplantae</taxon>
        <taxon>Streptophyta</taxon>
        <taxon>Embryophyta</taxon>
        <taxon>Tracheophyta</taxon>
        <taxon>Spermatophyta</taxon>
        <taxon>Magnoliopsida</taxon>
        <taxon>Ranunculales</taxon>
        <taxon>Circaeasteraceae</taxon>
        <taxon>Kingdonia</taxon>
    </lineage>
</organism>
<comment type="caution">
    <text evidence="5">The sequence shown here is derived from an EMBL/GenBank/DDBJ whole genome shotgun (WGS) entry which is preliminary data.</text>
</comment>
<feature type="domain" description="DUF632" evidence="3">
    <location>
        <begin position="244"/>
        <end position="567"/>
    </location>
</feature>
<evidence type="ECO:0000259" key="4">
    <source>
        <dbReference type="Pfam" id="PF04783"/>
    </source>
</evidence>
<feature type="compositionally biased region" description="Polar residues" evidence="1">
    <location>
        <begin position="90"/>
        <end position="104"/>
    </location>
</feature>
<keyword evidence="6" id="KW-1185">Reference proteome</keyword>
<dbReference type="InterPro" id="IPR012677">
    <property type="entry name" value="Nucleotide-bd_a/b_plait_sf"/>
</dbReference>
<dbReference type="Pfam" id="PF04782">
    <property type="entry name" value="DUF632"/>
    <property type="match status" value="1"/>
</dbReference>
<evidence type="ECO:0000256" key="1">
    <source>
        <dbReference type="SAM" id="MobiDB-lite"/>
    </source>
</evidence>
<evidence type="ECO:0000259" key="3">
    <source>
        <dbReference type="Pfam" id="PF04782"/>
    </source>
</evidence>
<dbReference type="InterPro" id="IPR035979">
    <property type="entry name" value="RBD_domain_sf"/>
</dbReference>
<name>A0A7J7PAS5_9MAGN</name>
<feature type="compositionally biased region" description="Polar residues" evidence="1">
    <location>
        <begin position="708"/>
        <end position="717"/>
    </location>
</feature>
<proteinExistence type="predicted"/>
<feature type="region of interest" description="Disordered" evidence="1">
    <location>
        <begin position="693"/>
        <end position="721"/>
    </location>
</feature>
<feature type="compositionally biased region" description="Basic and acidic residues" evidence="1">
    <location>
        <begin position="693"/>
        <end position="703"/>
    </location>
</feature>
<gene>
    <name evidence="5" type="ORF">GIB67_023535</name>
</gene>
<dbReference type="AlphaFoldDB" id="A0A7J7PAS5"/>
<feature type="domain" description="DUF630" evidence="4">
    <location>
        <begin position="1"/>
        <end position="60"/>
    </location>
</feature>
<protein>
    <recommendedName>
        <fullName evidence="7">DUF632 domain-containing protein</fullName>
    </recommendedName>
</protein>
<dbReference type="Pfam" id="PF04783">
    <property type="entry name" value="DUF630"/>
    <property type="match status" value="1"/>
</dbReference>
<evidence type="ECO:0000313" key="5">
    <source>
        <dbReference type="EMBL" id="KAF6176244.1"/>
    </source>
</evidence>
<evidence type="ECO:0000259" key="2">
    <source>
        <dbReference type="Pfam" id="PF00076"/>
    </source>
</evidence>
<dbReference type="InterPro" id="IPR006867">
    <property type="entry name" value="DUF632"/>
</dbReference>
<dbReference type="GO" id="GO:0003723">
    <property type="term" value="F:RNA binding"/>
    <property type="evidence" value="ECO:0007669"/>
    <property type="project" value="InterPro"/>
</dbReference>
<accession>A0A7J7PAS5</accession>
<sequence length="878" mass="100302">MGCVASKLEEEEEVVSLCRERKRLLKSAVDRRYALAEAHCKYVHSLYAVAAAIKLFVARHSSPSSPFLITFPPPCSNEDNIVATNPLFLQQTPSKSTQETITLQSSRSSTSSDSSEEEGGGREEEERKERFGYFYSGMHQHPSMPSPQRDFGWDFFNPFDPIRPEVIGGFSRHSDEDLKVVREEEGIPELEEEEVKERGERKVVVVDNNEEEKENGVEVVRGMDGANATQGLTVFDTPVRGRELLEALKDVEDHFIRAYDSGKDVSKMLEVNRVHLQSGFEEIKENSTKLIQAITWQRSTSSQSSSCKNFLASSSRSSSTWTEFKNDLFDDYGGMDSGSHSLTLGRLYAWEKKLYEEVKAGDDTRKLYERKCSQLRNQDVRGDDMRSMDKTRSVVKDLYTRILIAIRTAESIAKRIEKLRDEELQPQLMELQKGLMRTWKVMSESHETQNKIMFEVKSFNCPSYGKFCNESHRLAILQLEAELHNWRACFTGYIASQRAYVEALDGWLSKFIVSEVEVYSRGRSSTVPYQITGPPLIVICHEWLTSLQKLPDKSVIYAIKSFGKDVRALWIQQGEEQQQKRKVDSVAKELDRRIRGFQRTENRIVESKLLEHKVNQLEIQPRPIDYLAERKDLLNIFRTRLEVEKDKHYNCMQETQRTTLNGFQTGLSSIFESLTEFSKASLKMYEELVQSSEQEKIGDEKGGKPSYMESSQNNQSVADKESTNFGKISKLTIPRNHDFGAEKDIAYIEFEDGDSVSRALNLNAKEAGGRVYIFVERAARFLGGYYMLRPIVSIPVADENDTCTLQTRENTKTPYLPGRMSRPSPGLPLQCLEHSGIRDRAAYTHMPSACTSHLYGRGASVEYNPRMVERHLDNPGYS</sequence>
<evidence type="ECO:0000313" key="6">
    <source>
        <dbReference type="Proteomes" id="UP000541444"/>
    </source>
</evidence>
<dbReference type="Pfam" id="PF00076">
    <property type="entry name" value="RRM_1"/>
    <property type="match status" value="1"/>
</dbReference>
<dbReference type="PANTHER" id="PTHR21450:SF17">
    <property type="entry name" value="OS09G0542500 PROTEIN"/>
    <property type="match status" value="1"/>
</dbReference>
<dbReference type="PANTHER" id="PTHR21450">
    <property type="entry name" value="PROTEIN ALTERED PHOSPHATE STARVATION RESPONSE 1"/>
    <property type="match status" value="1"/>
</dbReference>
<evidence type="ECO:0008006" key="7">
    <source>
        <dbReference type="Google" id="ProtNLM"/>
    </source>
</evidence>
<dbReference type="InterPro" id="IPR000504">
    <property type="entry name" value="RRM_dom"/>
</dbReference>
<dbReference type="Gene3D" id="3.30.70.330">
    <property type="match status" value="1"/>
</dbReference>
<dbReference type="Proteomes" id="UP000541444">
    <property type="component" value="Unassembled WGS sequence"/>
</dbReference>
<dbReference type="OrthoDB" id="1893612at2759"/>
<dbReference type="InterPro" id="IPR006868">
    <property type="entry name" value="DUF630"/>
</dbReference>
<dbReference type="SUPFAM" id="SSF54928">
    <property type="entry name" value="RNA-binding domain, RBD"/>
    <property type="match status" value="1"/>
</dbReference>
<dbReference type="EMBL" id="JACGCM010000119">
    <property type="protein sequence ID" value="KAF6176244.1"/>
    <property type="molecule type" value="Genomic_DNA"/>
</dbReference>